<organism evidence="5 6">
    <name type="scientific">Carboxylicivirga linearis</name>
    <dbReference type="NCBI Taxonomy" id="1628157"/>
    <lineage>
        <taxon>Bacteria</taxon>
        <taxon>Pseudomonadati</taxon>
        <taxon>Bacteroidota</taxon>
        <taxon>Bacteroidia</taxon>
        <taxon>Marinilabiliales</taxon>
        <taxon>Marinilabiliaceae</taxon>
        <taxon>Carboxylicivirga</taxon>
    </lineage>
</organism>
<evidence type="ECO:0000256" key="1">
    <source>
        <dbReference type="ARBA" id="ARBA00022723"/>
    </source>
</evidence>
<dbReference type="Gene3D" id="3.90.580.10">
    <property type="entry name" value="Zinc finger, CHC2-type domain"/>
    <property type="match status" value="1"/>
</dbReference>
<dbReference type="InterPro" id="IPR036977">
    <property type="entry name" value="DNA_primase_Znf_CHC2"/>
</dbReference>
<evidence type="ECO:0000256" key="2">
    <source>
        <dbReference type="ARBA" id="ARBA00022771"/>
    </source>
</evidence>
<accession>A0ABS5K2Z0</accession>
<dbReference type="InterPro" id="IPR002694">
    <property type="entry name" value="Znf_CHC2"/>
</dbReference>
<keyword evidence="3" id="KW-0862">Zinc</keyword>
<evidence type="ECO:0000256" key="3">
    <source>
        <dbReference type="ARBA" id="ARBA00022833"/>
    </source>
</evidence>
<dbReference type="SUPFAM" id="SSF57783">
    <property type="entry name" value="Zinc beta-ribbon"/>
    <property type="match status" value="1"/>
</dbReference>
<dbReference type="EMBL" id="JAGUCO010000138">
    <property type="protein sequence ID" value="MBS2101375.1"/>
    <property type="molecule type" value="Genomic_DNA"/>
</dbReference>
<dbReference type="Pfam" id="PF01807">
    <property type="entry name" value="Zn_ribbon_DnaG"/>
    <property type="match status" value="1"/>
</dbReference>
<evidence type="ECO:0000313" key="6">
    <source>
        <dbReference type="Proteomes" id="UP000708576"/>
    </source>
</evidence>
<keyword evidence="1" id="KW-0479">Metal-binding</keyword>
<dbReference type="InterPro" id="IPR050219">
    <property type="entry name" value="DnaG_primase"/>
</dbReference>
<evidence type="ECO:0000313" key="5">
    <source>
        <dbReference type="EMBL" id="MBS2101375.1"/>
    </source>
</evidence>
<feature type="domain" description="Zinc finger CHC2-type" evidence="4">
    <location>
        <begin position="31"/>
        <end position="85"/>
    </location>
</feature>
<gene>
    <name evidence="5" type="ORF">KEM10_24050</name>
</gene>
<comment type="caution">
    <text evidence="5">The sequence shown here is derived from an EMBL/GenBank/DDBJ whole genome shotgun (WGS) entry which is preliminary data.</text>
</comment>
<feature type="non-terminal residue" evidence="5">
    <location>
        <position position="111"/>
    </location>
</feature>
<dbReference type="RefSeq" id="WP_244826141.1">
    <property type="nucleotide sequence ID" value="NZ_JAGUCO010000138.1"/>
</dbReference>
<sequence>MDAKRVIEQINDEVYEIVSNFVTLKKAGINYKACCPFHNEKTASFSVNPAKGIFKCFGCDKGGNAIEFIKEHENVEFKEAVEIGAKLLNLNFEWKKSTNWDEAKFKHEESL</sequence>
<dbReference type="PANTHER" id="PTHR30313">
    <property type="entry name" value="DNA PRIMASE"/>
    <property type="match status" value="1"/>
</dbReference>
<name>A0ABS5K2Z0_9BACT</name>
<evidence type="ECO:0000259" key="4">
    <source>
        <dbReference type="SMART" id="SM00400"/>
    </source>
</evidence>
<protein>
    <submittedName>
        <fullName evidence="5">DNA primase</fullName>
    </submittedName>
</protein>
<proteinExistence type="predicted"/>
<keyword evidence="2" id="KW-0863">Zinc-finger</keyword>
<keyword evidence="6" id="KW-1185">Reference proteome</keyword>
<dbReference type="PANTHER" id="PTHR30313:SF2">
    <property type="entry name" value="DNA PRIMASE"/>
    <property type="match status" value="1"/>
</dbReference>
<reference evidence="5 6" key="1">
    <citation type="journal article" date="2015" name="Int. J. Syst. Evol. Microbiol.">
        <title>Carboxylicivirga linearis sp. nov., isolated from a sea cucumber culture pond.</title>
        <authorList>
            <person name="Wang F.Q."/>
            <person name="Zhou Y.X."/>
            <person name="Lin X.Z."/>
            <person name="Chen G.J."/>
            <person name="Du Z.J."/>
        </authorList>
    </citation>
    <scope>NUCLEOTIDE SEQUENCE [LARGE SCALE GENOMIC DNA]</scope>
    <source>
        <strain evidence="5 6">FB218</strain>
    </source>
</reference>
<dbReference type="Proteomes" id="UP000708576">
    <property type="component" value="Unassembled WGS sequence"/>
</dbReference>
<dbReference type="SMART" id="SM00400">
    <property type="entry name" value="ZnF_CHCC"/>
    <property type="match status" value="1"/>
</dbReference>